<name>A0A381RIS9_9ZZZZ</name>
<feature type="non-terminal residue" evidence="3">
    <location>
        <position position="1"/>
    </location>
</feature>
<dbReference type="Gene3D" id="3.90.1150.10">
    <property type="entry name" value="Aspartate Aminotransferase, domain 1"/>
    <property type="match status" value="1"/>
</dbReference>
<dbReference type="CDD" id="cd00616">
    <property type="entry name" value="AHBA_syn"/>
    <property type="match status" value="1"/>
</dbReference>
<dbReference type="GO" id="GO:0000271">
    <property type="term" value="P:polysaccharide biosynthetic process"/>
    <property type="evidence" value="ECO:0007669"/>
    <property type="project" value="TreeGrafter"/>
</dbReference>
<gene>
    <name evidence="3" type="ORF">METZ01_LOCUS41887</name>
</gene>
<evidence type="ECO:0000256" key="2">
    <source>
        <dbReference type="ARBA" id="ARBA00037999"/>
    </source>
</evidence>
<protein>
    <recommendedName>
        <fullName evidence="4">Erythromycin biosynthesis sensory transduction protein eryC1</fullName>
    </recommendedName>
</protein>
<dbReference type="SUPFAM" id="SSF53383">
    <property type="entry name" value="PLP-dependent transferases"/>
    <property type="match status" value="1"/>
</dbReference>
<dbReference type="InterPro" id="IPR015421">
    <property type="entry name" value="PyrdxlP-dep_Trfase_major"/>
</dbReference>
<dbReference type="GO" id="GO:0008483">
    <property type="term" value="F:transaminase activity"/>
    <property type="evidence" value="ECO:0007669"/>
    <property type="project" value="TreeGrafter"/>
</dbReference>
<keyword evidence="1" id="KW-0663">Pyridoxal phosphate</keyword>
<dbReference type="InterPro" id="IPR015422">
    <property type="entry name" value="PyrdxlP-dep_Trfase_small"/>
</dbReference>
<dbReference type="InterPro" id="IPR015424">
    <property type="entry name" value="PyrdxlP-dep_Trfase"/>
</dbReference>
<dbReference type="InterPro" id="IPR000653">
    <property type="entry name" value="DegT/StrS_aminotransferase"/>
</dbReference>
<organism evidence="3">
    <name type="scientific">marine metagenome</name>
    <dbReference type="NCBI Taxonomy" id="408172"/>
    <lineage>
        <taxon>unclassified sequences</taxon>
        <taxon>metagenomes</taxon>
        <taxon>ecological metagenomes</taxon>
    </lineage>
</organism>
<dbReference type="GO" id="GO:0030170">
    <property type="term" value="F:pyridoxal phosphate binding"/>
    <property type="evidence" value="ECO:0007669"/>
    <property type="project" value="TreeGrafter"/>
</dbReference>
<dbReference type="PANTHER" id="PTHR30244:SF36">
    <property type="entry name" value="3-OXO-GLUCOSE-6-PHOSPHATE:GLUTAMATE AMINOTRANSFERASE"/>
    <property type="match status" value="1"/>
</dbReference>
<evidence type="ECO:0000313" key="3">
    <source>
        <dbReference type="EMBL" id="SUZ89033.1"/>
    </source>
</evidence>
<proteinExistence type="inferred from homology"/>
<reference evidence="3" key="1">
    <citation type="submission" date="2018-05" db="EMBL/GenBank/DDBJ databases">
        <authorList>
            <person name="Lanie J.A."/>
            <person name="Ng W.-L."/>
            <person name="Kazmierczak K.M."/>
            <person name="Andrzejewski T.M."/>
            <person name="Davidsen T.M."/>
            <person name="Wayne K.J."/>
            <person name="Tettelin H."/>
            <person name="Glass J.I."/>
            <person name="Rusch D."/>
            <person name="Podicherti R."/>
            <person name="Tsui H.-C.T."/>
            <person name="Winkler M.E."/>
        </authorList>
    </citation>
    <scope>NUCLEOTIDE SEQUENCE</scope>
</reference>
<dbReference type="Gene3D" id="3.40.640.10">
    <property type="entry name" value="Type I PLP-dependent aspartate aminotransferase-like (Major domain)"/>
    <property type="match status" value="1"/>
</dbReference>
<accession>A0A381RIS9</accession>
<sequence length="291" mass="32317">VITTAFSWISTAETIQQTGATPVFVDIHPDTYNIDVSKIEERITSKTKAILPVHLYGQPADMAPIVDICERYDLKLIEDSAQAHFAEYNGQMVGNLGDAATFSFYPGKNLGAYGDGGAVVTNDDKLAETVRRIANHGALGKHDHEIGGVNSRLDGIQAAVLSVKLKYIDQWNNDRLINAKIYNEALSGVGDIETPGIHPAVKHIFHVYTIRTSRRDPLCDFLSENGISTGIHYPVAMPFLPPFKELGYTSEKLPVASDYQNRILSLPMYPELTENQIQHVCDLIKTFFRKR</sequence>
<dbReference type="Pfam" id="PF01041">
    <property type="entry name" value="DegT_DnrJ_EryC1"/>
    <property type="match status" value="1"/>
</dbReference>
<dbReference type="PANTHER" id="PTHR30244">
    <property type="entry name" value="TRANSAMINASE"/>
    <property type="match status" value="1"/>
</dbReference>
<comment type="similarity">
    <text evidence="2">Belongs to the DegT/DnrJ/EryC1 family.</text>
</comment>
<evidence type="ECO:0000256" key="1">
    <source>
        <dbReference type="ARBA" id="ARBA00022898"/>
    </source>
</evidence>
<dbReference type="EMBL" id="UINC01001800">
    <property type="protein sequence ID" value="SUZ89033.1"/>
    <property type="molecule type" value="Genomic_DNA"/>
</dbReference>
<dbReference type="AlphaFoldDB" id="A0A381RIS9"/>
<evidence type="ECO:0008006" key="4">
    <source>
        <dbReference type="Google" id="ProtNLM"/>
    </source>
</evidence>